<organism evidence="6 7">
    <name type="scientific">Pseudonocardia aurantiaca</name>
    <dbReference type="NCBI Taxonomy" id="75290"/>
    <lineage>
        <taxon>Bacteria</taxon>
        <taxon>Bacillati</taxon>
        <taxon>Actinomycetota</taxon>
        <taxon>Actinomycetes</taxon>
        <taxon>Pseudonocardiales</taxon>
        <taxon>Pseudonocardiaceae</taxon>
        <taxon>Pseudonocardia</taxon>
    </lineage>
</organism>
<dbReference type="SUPFAM" id="SSF51679">
    <property type="entry name" value="Bacterial luciferase-like"/>
    <property type="match status" value="1"/>
</dbReference>
<dbReference type="Proteomes" id="UP001597145">
    <property type="component" value="Unassembled WGS sequence"/>
</dbReference>
<dbReference type="PANTHER" id="PTHR30011:SF16">
    <property type="entry name" value="C2H2 FINGER DOMAIN TRANSCRIPTION FACTOR (EUROFUNG)-RELATED"/>
    <property type="match status" value="1"/>
</dbReference>
<dbReference type="PANTHER" id="PTHR30011">
    <property type="entry name" value="ALKANESULFONATE MONOOXYGENASE-RELATED"/>
    <property type="match status" value="1"/>
</dbReference>
<gene>
    <name evidence="6" type="ORF">ACFSCY_13155</name>
</gene>
<evidence type="ECO:0000256" key="2">
    <source>
        <dbReference type="ARBA" id="ARBA00022643"/>
    </source>
</evidence>
<keyword evidence="7" id="KW-1185">Reference proteome</keyword>
<dbReference type="Gene3D" id="3.20.20.30">
    <property type="entry name" value="Luciferase-like domain"/>
    <property type="match status" value="1"/>
</dbReference>
<keyword evidence="3" id="KW-0560">Oxidoreductase</keyword>
<dbReference type="RefSeq" id="WP_343987524.1">
    <property type="nucleotide sequence ID" value="NZ_BAAAJG010000029.1"/>
</dbReference>
<comment type="caution">
    <text evidence="6">The sequence shown here is derived from an EMBL/GenBank/DDBJ whole genome shotgun (WGS) entry which is preliminary data.</text>
</comment>
<dbReference type="Pfam" id="PF00296">
    <property type="entry name" value="Bac_luciferase"/>
    <property type="match status" value="1"/>
</dbReference>
<evidence type="ECO:0000259" key="5">
    <source>
        <dbReference type="Pfam" id="PF00296"/>
    </source>
</evidence>
<proteinExistence type="predicted"/>
<keyword evidence="2" id="KW-0288">FMN</keyword>
<name>A0ABW4FID3_9PSEU</name>
<feature type="domain" description="Luciferase-like" evidence="5">
    <location>
        <begin position="18"/>
        <end position="205"/>
    </location>
</feature>
<evidence type="ECO:0000313" key="7">
    <source>
        <dbReference type="Proteomes" id="UP001597145"/>
    </source>
</evidence>
<evidence type="ECO:0000256" key="4">
    <source>
        <dbReference type="ARBA" id="ARBA00023033"/>
    </source>
</evidence>
<dbReference type="InterPro" id="IPR036661">
    <property type="entry name" value="Luciferase-like_sf"/>
</dbReference>
<accession>A0ABW4FID3</accession>
<keyword evidence="4" id="KW-0503">Monooxygenase</keyword>
<dbReference type="EMBL" id="JBHUCP010000008">
    <property type="protein sequence ID" value="MFD1530393.1"/>
    <property type="molecule type" value="Genomic_DNA"/>
</dbReference>
<dbReference type="InterPro" id="IPR011251">
    <property type="entry name" value="Luciferase-like_dom"/>
</dbReference>
<evidence type="ECO:0000256" key="1">
    <source>
        <dbReference type="ARBA" id="ARBA00022630"/>
    </source>
</evidence>
<reference evidence="7" key="1">
    <citation type="journal article" date="2019" name="Int. J. Syst. Evol. Microbiol.">
        <title>The Global Catalogue of Microorganisms (GCM) 10K type strain sequencing project: providing services to taxonomists for standard genome sequencing and annotation.</title>
        <authorList>
            <consortium name="The Broad Institute Genomics Platform"/>
            <consortium name="The Broad Institute Genome Sequencing Center for Infectious Disease"/>
            <person name="Wu L."/>
            <person name="Ma J."/>
        </authorList>
    </citation>
    <scope>NUCLEOTIDE SEQUENCE [LARGE SCALE GENOMIC DNA]</scope>
    <source>
        <strain evidence="7">JCM 12165</strain>
    </source>
</reference>
<evidence type="ECO:0000313" key="6">
    <source>
        <dbReference type="EMBL" id="MFD1530393.1"/>
    </source>
</evidence>
<protein>
    <submittedName>
        <fullName evidence="6">LLM class flavin-dependent oxidoreductase</fullName>
    </submittedName>
</protein>
<dbReference type="InterPro" id="IPR051260">
    <property type="entry name" value="Diverse_substr_monoxygenases"/>
</dbReference>
<evidence type="ECO:0000256" key="3">
    <source>
        <dbReference type="ARBA" id="ARBA00023002"/>
    </source>
</evidence>
<keyword evidence="1" id="KW-0285">Flavoprotein</keyword>
<sequence length="274" mass="29123">MSDRTFRFGVVAMPTAGPGEWATTTRRIEELGYSTVLMPDGLQLLAPFSSLALAASATKELRVGTFVLASSLRPPLSAAWEGHSLSVLTDGRFEFGIGTGRPDAKTFAERLGLPFGTGGERLRQMGEAIDHLRELDGDQRTPVLVAAAGPKALDLAAEKADIVTLAARPLATRDEVAGMAGRLRSAAGERADDIEIAMNLFVVGDDVPPWVRAFTGTDAATLVAHDSLAMLRGSVTEMADELQRRRDALGVSYVSVNSAFVEAFAPVVERLAGR</sequence>